<dbReference type="AlphaFoldDB" id="A0A9K3GP61"/>
<protein>
    <submittedName>
        <fullName evidence="2">Protein phosphatase 2A, regulatory B subunit, B56</fullName>
    </submittedName>
</protein>
<dbReference type="GO" id="GO:0000159">
    <property type="term" value="C:protein phosphatase type 2A complex"/>
    <property type="evidence" value="ECO:0007669"/>
    <property type="project" value="InterPro"/>
</dbReference>
<dbReference type="InterPro" id="IPR002554">
    <property type="entry name" value="PP2A_B56"/>
</dbReference>
<gene>
    <name evidence="2" type="ORF">KIPB_012066</name>
</gene>
<feature type="compositionally biased region" description="Low complexity" evidence="1">
    <location>
        <begin position="28"/>
        <end position="72"/>
    </location>
</feature>
<proteinExistence type="predicted"/>
<evidence type="ECO:0000256" key="1">
    <source>
        <dbReference type="SAM" id="MobiDB-lite"/>
    </source>
</evidence>
<evidence type="ECO:0000313" key="3">
    <source>
        <dbReference type="Proteomes" id="UP000265618"/>
    </source>
</evidence>
<dbReference type="Gene3D" id="1.25.10.10">
    <property type="entry name" value="Leucine-rich Repeat Variant"/>
    <property type="match status" value="1"/>
</dbReference>
<feature type="region of interest" description="Disordered" evidence="1">
    <location>
        <begin position="1"/>
        <end position="114"/>
    </location>
</feature>
<dbReference type="EMBL" id="BDIP01005181">
    <property type="protein sequence ID" value="GIQ89565.1"/>
    <property type="molecule type" value="Genomic_DNA"/>
</dbReference>
<dbReference type="GO" id="GO:0007165">
    <property type="term" value="P:signal transduction"/>
    <property type="evidence" value="ECO:0007669"/>
    <property type="project" value="InterPro"/>
</dbReference>
<evidence type="ECO:0000313" key="2">
    <source>
        <dbReference type="EMBL" id="GIQ89565.1"/>
    </source>
</evidence>
<comment type="caution">
    <text evidence="2">The sequence shown here is derived from an EMBL/GenBank/DDBJ whole genome shotgun (WGS) entry which is preliminary data.</text>
</comment>
<dbReference type="InterPro" id="IPR016024">
    <property type="entry name" value="ARM-type_fold"/>
</dbReference>
<dbReference type="PANTHER" id="PTHR10257:SF3">
    <property type="entry name" value="SERINE_THREONINE-PROTEIN PHOSPHATASE 2A 56 KDA REGULATORY SUBUNIT GAMMA ISOFORM"/>
    <property type="match status" value="1"/>
</dbReference>
<keyword evidence="3" id="KW-1185">Reference proteome</keyword>
<accession>A0A9K3GP61</accession>
<dbReference type="OrthoDB" id="10264446at2759"/>
<dbReference type="GO" id="GO:0019888">
    <property type="term" value="F:protein phosphatase regulator activity"/>
    <property type="evidence" value="ECO:0007669"/>
    <property type="project" value="InterPro"/>
</dbReference>
<name>A0A9K3GP61_9EUKA</name>
<organism evidence="2 3">
    <name type="scientific">Kipferlia bialata</name>
    <dbReference type="NCBI Taxonomy" id="797122"/>
    <lineage>
        <taxon>Eukaryota</taxon>
        <taxon>Metamonada</taxon>
        <taxon>Carpediemonas-like organisms</taxon>
        <taxon>Kipferlia</taxon>
    </lineage>
</organism>
<sequence>MSSSERRKSGSSSGSGRSSSKDRDKSSSRSSSSRSSSGWLSRGETSGSRSSSGRSARSSGESPFPSSSGTRTSSRRHHGSSKESTPGKERKSKRGGSHSKKASSSDASEGRDVNADIAKIPRKISLRASLPSFREVAECSRVPLFISKLRQCCKILKPSSDPETQELMKLKQDVLSELLTFIESSGSKFPADGLNDFIRMVTVNLFRNRSKPHTHTPVYDADDDTDSVMEPLWAQLRFVYELLLRFVSTPSIDDKTFAALLPERYRV</sequence>
<dbReference type="Proteomes" id="UP000265618">
    <property type="component" value="Unassembled WGS sequence"/>
</dbReference>
<reference evidence="2 3" key="1">
    <citation type="journal article" date="2018" name="PLoS ONE">
        <title>The draft genome of Kipferlia bialata reveals reductive genome evolution in fornicate parasites.</title>
        <authorList>
            <person name="Tanifuji G."/>
            <person name="Takabayashi S."/>
            <person name="Kume K."/>
            <person name="Takagi M."/>
            <person name="Nakayama T."/>
            <person name="Kamikawa R."/>
            <person name="Inagaki Y."/>
            <person name="Hashimoto T."/>
        </authorList>
    </citation>
    <scope>NUCLEOTIDE SEQUENCE [LARGE SCALE GENOMIC DNA]</scope>
    <source>
        <strain evidence="2">NY0173</strain>
    </source>
</reference>
<dbReference type="InterPro" id="IPR011989">
    <property type="entry name" value="ARM-like"/>
</dbReference>
<dbReference type="PANTHER" id="PTHR10257">
    <property type="entry name" value="SERINE/THREONINE PROTEIN PHOSPHATASE 2A PP2A REGULATORY SUBUNIT B"/>
    <property type="match status" value="1"/>
</dbReference>
<feature type="compositionally biased region" description="Basic residues" evidence="1">
    <location>
        <begin position="90"/>
        <end position="101"/>
    </location>
</feature>
<dbReference type="Pfam" id="PF01603">
    <property type="entry name" value="B56"/>
    <property type="match status" value="1"/>
</dbReference>
<dbReference type="SUPFAM" id="SSF48371">
    <property type="entry name" value="ARM repeat"/>
    <property type="match status" value="1"/>
</dbReference>